<keyword evidence="2" id="KW-1133">Transmembrane helix</keyword>
<dbReference type="EMBL" id="LJQD01000191">
    <property type="protein sequence ID" value="KPW97077.1"/>
    <property type="molecule type" value="Genomic_DNA"/>
</dbReference>
<evidence type="ECO:0008006" key="5">
    <source>
        <dbReference type="Google" id="ProtNLM"/>
    </source>
</evidence>
<keyword evidence="2" id="KW-0812">Transmembrane</keyword>
<dbReference type="PROSITE" id="PS51257">
    <property type="entry name" value="PROKAR_LIPOPROTEIN"/>
    <property type="match status" value="1"/>
</dbReference>
<organism evidence="3 4">
    <name type="scientific">Pseudomonas syringae pv. castaneae</name>
    <dbReference type="NCBI Taxonomy" id="264450"/>
    <lineage>
        <taxon>Bacteria</taxon>
        <taxon>Pseudomonadati</taxon>
        <taxon>Pseudomonadota</taxon>
        <taxon>Gammaproteobacteria</taxon>
        <taxon>Pseudomonadales</taxon>
        <taxon>Pseudomonadaceae</taxon>
        <taxon>Pseudomonas</taxon>
        <taxon>Pseudomonas syringae</taxon>
    </lineage>
</organism>
<protein>
    <recommendedName>
        <fullName evidence="5">Lipoprotein</fullName>
    </recommendedName>
</protein>
<name>A0A0P9NEW8_PSESX</name>
<evidence type="ECO:0000313" key="3">
    <source>
        <dbReference type="EMBL" id="KPW97077.1"/>
    </source>
</evidence>
<keyword evidence="1" id="KW-0175">Coiled coil</keyword>
<dbReference type="PATRIC" id="fig|264450.4.peg.2093"/>
<dbReference type="RefSeq" id="WP_031596453.1">
    <property type="nucleotide sequence ID" value="NZ_LIIH01000126.1"/>
</dbReference>
<accession>A0A0P9NEW8</accession>
<evidence type="ECO:0000256" key="1">
    <source>
        <dbReference type="SAM" id="Coils"/>
    </source>
</evidence>
<dbReference type="Proteomes" id="UP000050381">
    <property type="component" value="Unassembled WGS sequence"/>
</dbReference>
<evidence type="ECO:0000256" key="2">
    <source>
        <dbReference type="SAM" id="Phobius"/>
    </source>
</evidence>
<dbReference type="AlphaFoldDB" id="A0A0P9NEW8"/>
<evidence type="ECO:0000313" key="4">
    <source>
        <dbReference type="Proteomes" id="UP000050381"/>
    </source>
</evidence>
<gene>
    <name evidence="3" type="ORF">ALO79_01734</name>
</gene>
<comment type="caution">
    <text evidence="3">The sequence shown here is derived from an EMBL/GenBank/DDBJ whole genome shotgun (WGS) entry which is preliminary data.</text>
</comment>
<feature type="coiled-coil region" evidence="1">
    <location>
        <begin position="50"/>
        <end position="84"/>
    </location>
</feature>
<reference evidence="3 4" key="1">
    <citation type="submission" date="2015-09" db="EMBL/GenBank/DDBJ databases">
        <title>Genome announcement of multiple Pseudomonas syringae strains.</title>
        <authorList>
            <person name="Thakur S."/>
            <person name="Wang P.W."/>
            <person name="Gong Y."/>
            <person name="Weir B.S."/>
            <person name="Guttman D.S."/>
        </authorList>
    </citation>
    <scope>NUCLEOTIDE SEQUENCE [LARGE SCALE GENOMIC DNA]</scope>
    <source>
        <strain evidence="3 4">ICMP9419</strain>
    </source>
</reference>
<keyword evidence="2" id="KW-0472">Membrane</keyword>
<proteinExistence type="predicted"/>
<feature type="transmembrane region" description="Helical" evidence="2">
    <location>
        <begin position="6"/>
        <end position="26"/>
    </location>
</feature>
<sequence length="142" mass="16116">MDNTLKWIGAISGIALGCGSGAFAYLQYSQQQSREIGRIEAENSYLRDQSTQLKQENARLLSEYKELNTAYRNKEVEISSAKSELYAVQNNECGKIWNKILGLENSLSWAGIRGYSQEQRQELRAGITEYKKTHEVCLASRK</sequence>